<keyword evidence="3" id="KW-1133">Transmembrane helix</keyword>
<comment type="similarity">
    <text evidence="1">Belongs to the UPF0357 family.</text>
</comment>
<dbReference type="PANTHER" id="PTHR28023:SF1">
    <property type="entry name" value="UPF0357 PROTEIN YCL012C"/>
    <property type="match status" value="1"/>
</dbReference>
<evidence type="ECO:0000256" key="1">
    <source>
        <dbReference type="ARBA" id="ARBA00008325"/>
    </source>
</evidence>
<feature type="transmembrane region" description="Helical" evidence="3">
    <location>
        <begin position="6"/>
        <end position="26"/>
    </location>
</feature>
<dbReference type="EMBL" id="PJQD01000057">
    <property type="protein sequence ID" value="POY72145.1"/>
    <property type="molecule type" value="Genomic_DNA"/>
</dbReference>
<dbReference type="Pfam" id="PF09435">
    <property type="entry name" value="DUF2015"/>
    <property type="match status" value="1"/>
</dbReference>
<accession>A0A2S5B5X7</accession>
<name>A0A2S5B5X7_9BASI</name>
<keyword evidence="2" id="KW-0732">Signal</keyword>
<keyword evidence="3" id="KW-0812">Transmembrane</keyword>
<dbReference type="InterPro" id="IPR018559">
    <property type="entry name" value="DUF2015"/>
</dbReference>
<dbReference type="Proteomes" id="UP000237144">
    <property type="component" value="Unassembled WGS sequence"/>
</dbReference>
<evidence type="ECO:0000256" key="3">
    <source>
        <dbReference type="SAM" id="Phobius"/>
    </source>
</evidence>
<comment type="caution">
    <text evidence="4">The sequence shown here is derived from an EMBL/GenBank/DDBJ whole genome shotgun (WGS) entry which is preliminary data.</text>
</comment>
<dbReference type="PANTHER" id="PTHR28023">
    <property type="entry name" value="UPF0357 PROTEIN YCL012C"/>
    <property type="match status" value="1"/>
</dbReference>
<reference evidence="4 5" key="1">
    <citation type="journal article" date="2018" name="Front. Microbiol.">
        <title>Prospects for Fungal Bioremediation of Acidic Radioactive Waste Sites: Characterization and Genome Sequence of Rhodotorula taiwanensis MD1149.</title>
        <authorList>
            <person name="Tkavc R."/>
            <person name="Matrosova V.Y."/>
            <person name="Grichenko O.E."/>
            <person name="Gostincar C."/>
            <person name="Volpe R.P."/>
            <person name="Klimenkova P."/>
            <person name="Gaidamakova E.K."/>
            <person name="Zhou C.E."/>
            <person name="Stewart B.J."/>
            <person name="Lyman M.G."/>
            <person name="Malfatti S.A."/>
            <person name="Rubinfeld B."/>
            <person name="Courtot M."/>
            <person name="Singh J."/>
            <person name="Dalgard C.L."/>
            <person name="Hamilton T."/>
            <person name="Frey K.G."/>
            <person name="Gunde-Cimerman N."/>
            <person name="Dugan L."/>
            <person name="Daly M.J."/>
        </authorList>
    </citation>
    <scope>NUCLEOTIDE SEQUENCE [LARGE SCALE GENOMIC DNA]</scope>
    <source>
        <strain evidence="4 5">MD1149</strain>
    </source>
</reference>
<proteinExistence type="inferred from homology"/>
<evidence type="ECO:0000313" key="5">
    <source>
        <dbReference type="Proteomes" id="UP000237144"/>
    </source>
</evidence>
<dbReference type="OrthoDB" id="447314at2759"/>
<sequence length="131" mass="14785">MMFAMPSLHYSLPIAGLILVVAYLAWHYRSLYVDRLPPVLSSRLRYYAPLRTFEDAAEQGFSTANFDLSHNMAGDQRAGLDDRALTAIRRIMERENVAFDEARLIHLNAVFRKNGVDANGFPIDPKAVTSL</sequence>
<organism evidence="4 5">
    <name type="scientific">Rhodotorula taiwanensis</name>
    <dbReference type="NCBI Taxonomy" id="741276"/>
    <lineage>
        <taxon>Eukaryota</taxon>
        <taxon>Fungi</taxon>
        <taxon>Dikarya</taxon>
        <taxon>Basidiomycota</taxon>
        <taxon>Pucciniomycotina</taxon>
        <taxon>Microbotryomycetes</taxon>
        <taxon>Sporidiobolales</taxon>
        <taxon>Sporidiobolaceae</taxon>
        <taxon>Rhodotorula</taxon>
    </lineage>
</organism>
<dbReference type="AlphaFoldDB" id="A0A2S5B5X7"/>
<protein>
    <submittedName>
        <fullName evidence="4">Uncharacterized protein</fullName>
    </submittedName>
</protein>
<evidence type="ECO:0000313" key="4">
    <source>
        <dbReference type="EMBL" id="POY72145.1"/>
    </source>
</evidence>
<evidence type="ECO:0000256" key="2">
    <source>
        <dbReference type="ARBA" id="ARBA00022729"/>
    </source>
</evidence>
<gene>
    <name evidence="4" type="ORF">BMF94_4782</name>
</gene>
<keyword evidence="3" id="KW-0472">Membrane</keyword>
<keyword evidence="5" id="KW-1185">Reference proteome</keyword>